<evidence type="ECO:0000256" key="6">
    <source>
        <dbReference type="ARBA" id="ARBA00023163"/>
    </source>
</evidence>
<dbReference type="CDD" id="cd06170">
    <property type="entry name" value="LuxR_C_like"/>
    <property type="match status" value="1"/>
</dbReference>
<dbReference type="SUPFAM" id="SSF46894">
    <property type="entry name" value="C-terminal effector domain of the bipartite response regulators"/>
    <property type="match status" value="1"/>
</dbReference>
<dbReference type="Pfam" id="PF00196">
    <property type="entry name" value="GerE"/>
    <property type="match status" value="1"/>
</dbReference>
<dbReference type="SMART" id="SM00421">
    <property type="entry name" value="HTH_LUXR"/>
    <property type="match status" value="1"/>
</dbReference>
<sequence>MVNILVVDNHKAVGEGIKLLLEQEGIFHVTVVRTDEESLNALSQQTFDIFLFDINMPFLKDLGLLKKVKKLNYDVIKIIYTGYDIEPFFDILVESGVSSFVSKTASTENLIAAIYSALDGNAMMPVQLLQRLKVIDRQKNKMELMNQLFQYDLQKNELALLKLVAAGETNKKIAENLFVSLRTVEYRLTKIFKKLQVHSRIEAVKKIRDIGLL</sequence>
<keyword evidence="2 7" id="KW-0597">Phosphoprotein</keyword>
<comment type="caution">
    <text evidence="10">The sequence shown here is derived from an EMBL/GenBank/DDBJ whole genome shotgun (WGS) entry which is preliminary data.</text>
</comment>
<feature type="domain" description="HTH luxR-type" evidence="8">
    <location>
        <begin position="146"/>
        <end position="211"/>
    </location>
</feature>
<evidence type="ECO:0000313" key="10">
    <source>
        <dbReference type="EMBL" id="MEQ6354910.1"/>
    </source>
</evidence>
<keyword evidence="11" id="KW-1185">Reference proteome</keyword>
<dbReference type="InterPro" id="IPR016032">
    <property type="entry name" value="Sig_transdc_resp-reg_C-effctor"/>
</dbReference>
<evidence type="ECO:0000256" key="1">
    <source>
        <dbReference type="ARBA" id="ARBA00004496"/>
    </source>
</evidence>
<dbReference type="InterPro" id="IPR039420">
    <property type="entry name" value="WalR-like"/>
</dbReference>
<evidence type="ECO:0000259" key="9">
    <source>
        <dbReference type="PROSITE" id="PS50110"/>
    </source>
</evidence>
<dbReference type="EMBL" id="JBEGDG010000006">
    <property type="protein sequence ID" value="MEQ6354910.1"/>
    <property type="molecule type" value="Genomic_DNA"/>
</dbReference>
<dbReference type="Pfam" id="PF00072">
    <property type="entry name" value="Response_reg"/>
    <property type="match status" value="1"/>
</dbReference>
<keyword evidence="3" id="KW-0902">Two-component regulatory system</keyword>
<dbReference type="RefSeq" id="WP_349659558.1">
    <property type="nucleotide sequence ID" value="NZ_JBEGDG010000006.1"/>
</dbReference>
<evidence type="ECO:0000256" key="7">
    <source>
        <dbReference type="PROSITE-ProRule" id="PRU00169"/>
    </source>
</evidence>
<dbReference type="Proteomes" id="UP001478862">
    <property type="component" value="Unassembled WGS sequence"/>
</dbReference>
<dbReference type="Gene3D" id="1.10.10.10">
    <property type="entry name" value="Winged helix-like DNA-binding domain superfamily/Winged helix DNA-binding domain"/>
    <property type="match status" value="1"/>
</dbReference>
<organism evidence="10 11">
    <name type="scientific">Lysinibacillus zambalensis</name>
    <dbReference type="NCBI Taxonomy" id="3160866"/>
    <lineage>
        <taxon>Bacteria</taxon>
        <taxon>Bacillati</taxon>
        <taxon>Bacillota</taxon>
        <taxon>Bacilli</taxon>
        <taxon>Bacillales</taxon>
        <taxon>Bacillaceae</taxon>
        <taxon>Lysinibacillus</taxon>
    </lineage>
</organism>
<dbReference type="PANTHER" id="PTHR43214:SF1">
    <property type="entry name" value="TRANSCRIPTIONAL REGULATORY PROTEIN COMA"/>
    <property type="match status" value="1"/>
</dbReference>
<dbReference type="SMART" id="SM00448">
    <property type="entry name" value="REC"/>
    <property type="match status" value="1"/>
</dbReference>
<dbReference type="PROSITE" id="PS50110">
    <property type="entry name" value="RESPONSE_REGULATORY"/>
    <property type="match status" value="1"/>
</dbReference>
<dbReference type="InterPro" id="IPR036388">
    <property type="entry name" value="WH-like_DNA-bd_sf"/>
</dbReference>
<dbReference type="InterPro" id="IPR001789">
    <property type="entry name" value="Sig_transdc_resp-reg_receiver"/>
</dbReference>
<dbReference type="SUPFAM" id="SSF52172">
    <property type="entry name" value="CheY-like"/>
    <property type="match status" value="1"/>
</dbReference>
<name>A0ABV1MQX1_9BACI</name>
<dbReference type="InterPro" id="IPR011006">
    <property type="entry name" value="CheY-like_superfamily"/>
</dbReference>
<dbReference type="InterPro" id="IPR000792">
    <property type="entry name" value="Tscrpt_reg_LuxR_C"/>
</dbReference>
<comment type="subcellular location">
    <subcellularLocation>
        <location evidence="1">Cytoplasm</location>
    </subcellularLocation>
</comment>
<keyword evidence="5" id="KW-0238">DNA-binding</keyword>
<dbReference type="Gene3D" id="3.40.50.2300">
    <property type="match status" value="1"/>
</dbReference>
<dbReference type="PRINTS" id="PR00038">
    <property type="entry name" value="HTHLUXR"/>
</dbReference>
<feature type="domain" description="Response regulatory" evidence="9">
    <location>
        <begin position="3"/>
        <end position="118"/>
    </location>
</feature>
<reference evidence="10 11" key="1">
    <citation type="submission" date="2024-06" db="EMBL/GenBank/DDBJ databases">
        <title>Lysinibacillus zambalefons sp. nov., a Novel Firmicute Isolated from the Poon Bato Zambales Hyperalkaline Spring.</title>
        <authorList>
            <person name="Aja J.A."/>
            <person name="Lazaro J.E.H."/>
            <person name="Llorin L.D."/>
            <person name="Lim K.R."/>
            <person name="Teodosio J."/>
            <person name="Dalisay D.S."/>
        </authorList>
    </citation>
    <scope>NUCLEOTIDE SEQUENCE [LARGE SCALE GENOMIC DNA]</scope>
    <source>
        <strain evidence="10 11">M3</strain>
    </source>
</reference>
<proteinExistence type="predicted"/>
<keyword evidence="4" id="KW-0805">Transcription regulation</keyword>
<accession>A0ABV1MQX1</accession>
<feature type="modified residue" description="4-aspartylphosphate" evidence="7">
    <location>
        <position position="53"/>
    </location>
</feature>
<evidence type="ECO:0000256" key="3">
    <source>
        <dbReference type="ARBA" id="ARBA00023012"/>
    </source>
</evidence>
<dbReference type="PROSITE" id="PS50043">
    <property type="entry name" value="HTH_LUXR_2"/>
    <property type="match status" value="1"/>
</dbReference>
<evidence type="ECO:0000313" key="11">
    <source>
        <dbReference type="Proteomes" id="UP001478862"/>
    </source>
</evidence>
<evidence type="ECO:0000256" key="5">
    <source>
        <dbReference type="ARBA" id="ARBA00023125"/>
    </source>
</evidence>
<gene>
    <name evidence="10" type="ORF">ABNX05_09820</name>
</gene>
<evidence type="ECO:0000256" key="4">
    <source>
        <dbReference type="ARBA" id="ARBA00023015"/>
    </source>
</evidence>
<dbReference type="PANTHER" id="PTHR43214">
    <property type="entry name" value="TWO-COMPONENT RESPONSE REGULATOR"/>
    <property type="match status" value="1"/>
</dbReference>
<evidence type="ECO:0000256" key="2">
    <source>
        <dbReference type="ARBA" id="ARBA00022553"/>
    </source>
</evidence>
<evidence type="ECO:0000259" key="8">
    <source>
        <dbReference type="PROSITE" id="PS50043"/>
    </source>
</evidence>
<keyword evidence="6" id="KW-0804">Transcription</keyword>
<protein>
    <submittedName>
        <fullName evidence="10">Response regulator transcription factor</fullName>
    </submittedName>
</protein>